<evidence type="ECO:0000313" key="6">
    <source>
        <dbReference type="EMBL" id="KAE9171159.1"/>
    </source>
</evidence>
<evidence type="ECO:0000313" key="2">
    <source>
        <dbReference type="EMBL" id="KAE9061363.1"/>
    </source>
</evidence>
<dbReference type="Proteomes" id="UP000440367">
    <property type="component" value="Unassembled WGS sequence"/>
</dbReference>
<evidence type="ECO:0000313" key="5">
    <source>
        <dbReference type="EMBL" id="KAE9167669.1"/>
    </source>
</evidence>
<evidence type="ECO:0000313" key="12">
    <source>
        <dbReference type="Proteomes" id="UP000440732"/>
    </source>
</evidence>
<evidence type="ECO:0000313" key="3">
    <source>
        <dbReference type="EMBL" id="KAE9072709.1"/>
    </source>
</evidence>
<dbReference type="EMBL" id="QXFZ01005292">
    <property type="protein sequence ID" value="KAE9061363.1"/>
    <property type="molecule type" value="Genomic_DNA"/>
</dbReference>
<accession>A0A6A3PTR9</accession>
<dbReference type="AlphaFoldDB" id="A0A6A3PTR9"/>
<evidence type="ECO:0000313" key="14">
    <source>
        <dbReference type="Proteomes" id="UP000476176"/>
    </source>
</evidence>
<evidence type="ECO:0000313" key="9">
    <source>
        <dbReference type="Proteomes" id="UP000433483"/>
    </source>
</evidence>
<sequence length="164" mass="18370">MDPVPFIHRRLDRPDSLVQWEAPPHVYLFPKPLDWTEEITVAGHVTLRDDHGSPNLPHALTEFAFSKSSPPAVHFGVSAQNLAVGEFEDLVWKVDQAAQHLHVRVIIQARELRDAAAFAPHRSSSVYMTDTEIRSTRTTSPALPFTSATETRPARVSFLTVRNA</sequence>
<reference evidence="8 9" key="1">
    <citation type="submission" date="2018-08" db="EMBL/GenBank/DDBJ databases">
        <title>Genomic investigation of the strawberry pathogen Phytophthora fragariae indicates pathogenicity is determined by transcriptional variation in three key races.</title>
        <authorList>
            <person name="Adams T.M."/>
            <person name="Armitage A.D."/>
            <person name="Sobczyk M.K."/>
            <person name="Bates H.J."/>
            <person name="Dunwell J.M."/>
            <person name="Nellist C.F."/>
            <person name="Harrison R.J."/>
        </authorList>
    </citation>
    <scope>NUCLEOTIDE SEQUENCE [LARGE SCALE GENOMIC DNA]</scope>
    <source>
        <strain evidence="7 10">A4</strain>
        <strain evidence="6 11">BC-1</strain>
        <strain evidence="5 14">BC-23</strain>
        <strain evidence="4 9">NOV-27</strain>
        <strain evidence="3 12">NOV-5</strain>
        <strain evidence="2 13">NOV-71</strain>
        <strain evidence="1 8">NOV-9</strain>
    </source>
</reference>
<dbReference type="Proteomes" id="UP000433483">
    <property type="component" value="Unassembled WGS sequence"/>
</dbReference>
<dbReference type="EMBL" id="QXGF01005042">
    <property type="protein sequence ID" value="KAE8919041.1"/>
    <property type="molecule type" value="Genomic_DNA"/>
</dbReference>
<dbReference type="Proteomes" id="UP000437068">
    <property type="component" value="Unassembled WGS sequence"/>
</dbReference>
<dbReference type="Proteomes" id="UP000476176">
    <property type="component" value="Unassembled WGS sequence"/>
</dbReference>
<dbReference type="EMBL" id="QXGB01005007">
    <property type="protein sequence ID" value="KAE9164301.1"/>
    <property type="molecule type" value="Genomic_DNA"/>
</dbReference>
<evidence type="ECO:0000313" key="11">
    <source>
        <dbReference type="Proteomes" id="UP000440367"/>
    </source>
</evidence>
<comment type="caution">
    <text evidence="2">The sequence shown here is derived from an EMBL/GenBank/DDBJ whole genome shotgun (WGS) entry which is preliminary data.</text>
</comment>
<organism evidence="2 13">
    <name type="scientific">Phytophthora fragariae</name>
    <dbReference type="NCBI Taxonomy" id="53985"/>
    <lineage>
        <taxon>Eukaryota</taxon>
        <taxon>Sar</taxon>
        <taxon>Stramenopiles</taxon>
        <taxon>Oomycota</taxon>
        <taxon>Peronosporomycetes</taxon>
        <taxon>Peronosporales</taxon>
        <taxon>Peronosporaceae</taxon>
        <taxon>Phytophthora</taxon>
    </lineage>
</organism>
<dbReference type="Proteomes" id="UP000441208">
    <property type="component" value="Unassembled WGS sequence"/>
</dbReference>
<dbReference type="Proteomes" id="UP000429523">
    <property type="component" value="Unassembled WGS sequence"/>
</dbReference>
<dbReference type="EMBL" id="QXGE01004430">
    <property type="protein sequence ID" value="KAE9270662.1"/>
    <property type="molecule type" value="Genomic_DNA"/>
</dbReference>
<keyword evidence="9" id="KW-1185">Reference proteome</keyword>
<gene>
    <name evidence="7" type="ORF">PF001_g28709</name>
    <name evidence="6" type="ORF">PF002_g29900</name>
    <name evidence="5" type="ORF">PF004_g28746</name>
    <name evidence="4" type="ORF">PF005_g30091</name>
    <name evidence="3" type="ORF">PF006_g28872</name>
    <name evidence="2" type="ORF">PF007_g30281</name>
    <name evidence="1" type="ORF">PF009_g30646</name>
</gene>
<evidence type="ECO:0000313" key="1">
    <source>
        <dbReference type="EMBL" id="KAE8919041.1"/>
    </source>
</evidence>
<evidence type="ECO:0000313" key="8">
    <source>
        <dbReference type="Proteomes" id="UP000429523"/>
    </source>
</evidence>
<protein>
    <submittedName>
        <fullName evidence="2">Uncharacterized protein</fullName>
    </submittedName>
</protein>
<evidence type="ECO:0000313" key="7">
    <source>
        <dbReference type="EMBL" id="KAE9270662.1"/>
    </source>
</evidence>
<dbReference type="EMBL" id="QXGD01004334">
    <property type="protein sequence ID" value="KAE9171159.1"/>
    <property type="molecule type" value="Genomic_DNA"/>
</dbReference>
<dbReference type="Proteomes" id="UP000440732">
    <property type="component" value="Unassembled WGS sequence"/>
</dbReference>
<evidence type="ECO:0000313" key="13">
    <source>
        <dbReference type="Proteomes" id="UP000441208"/>
    </source>
</evidence>
<evidence type="ECO:0000313" key="4">
    <source>
        <dbReference type="EMBL" id="KAE9164301.1"/>
    </source>
</evidence>
<proteinExistence type="predicted"/>
<name>A0A6A3PTR9_9STRA</name>
<evidence type="ECO:0000313" key="10">
    <source>
        <dbReference type="Proteomes" id="UP000437068"/>
    </source>
</evidence>
<dbReference type="EMBL" id="QXGA01004525">
    <property type="protein sequence ID" value="KAE9072709.1"/>
    <property type="molecule type" value="Genomic_DNA"/>
</dbReference>
<dbReference type="EMBL" id="QXGC01004807">
    <property type="protein sequence ID" value="KAE9167669.1"/>
    <property type="molecule type" value="Genomic_DNA"/>
</dbReference>